<evidence type="ECO:0000256" key="11">
    <source>
        <dbReference type="SAM" id="MobiDB-lite"/>
    </source>
</evidence>
<feature type="binding site" evidence="10">
    <location>
        <begin position="171"/>
        <end position="177"/>
    </location>
    <ligand>
        <name>S-adenosyl-L-methionine</name>
        <dbReference type="ChEBI" id="CHEBI:59789"/>
    </ligand>
</feature>
<feature type="compositionally biased region" description="Basic residues" evidence="11">
    <location>
        <begin position="1"/>
        <end position="12"/>
    </location>
</feature>
<dbReference type="InterPro" id="IPR057285">
    <property type="entry name" value="Pre-PUA_NSUN2"/>
</dbReference>
<dbReference type="GO" id="GO:0016428">
    <property type="term" value="F:tRNA (cytidine-5-)-methyltransferase activity"/>
    <property type="evidence" value="ECO:0007669"/>
    <property type="project" value="InterPro"/>
</dbReference>
<evidence type="ECO:0000256" key="1">
    <source>
        <dbReference type="ARBA" id="ARBA00004123"/>
    </source>
</evidence>
<organism evidence="13 14">
    <name type="scientific">Rhynocoris fuscipes</name>
    <dbReference type="NCBI Taxonomy" id="488301"/>
    <lineage>
        <taxon>Eukaryota</taxon>
        <taxon>Metazoa</taxon>
        <taxon>Ecdysozoa</taxon>
        <taxon>Arthropoda</taxon>
        <taxon>Hexapoda</taxon>
        <taxon>Insecta</taxon>
        <taxon>Pterygota</taxon>
        <taxon>Neoptera</taxon>
        <taxon>Paraneoptera</taxon>
        <taxon>Hemiptera</taxon>
        <taxon>Heteroptera</taxon>
        <taxon>Panheteroptera</taxon>
        <taxon>Cimicomorpha</taxon>
        <taxon>Reduviidae</taxon>
        <taxon>Harpactorinae</taxon>
        <taxon>Harpactorini</taxon>
        <taxon>Rhynocoris</taxon>
    </lineage>
</organism>
<dbReference type="EMBL" id="JAPXFL010000007">
    <property type="protein sequence ID" value="KAK9503674.1"/>
    <property type="molecule type" value="Genomic_DNA"/>
</dbReference>
<comment type="similarity">
    <text evidence="10">Belongs to the class I-like SAM-binding methyltransferase superfamily. RsmB/NOP family.</text>
</comment>
<gene>
    <name evidence="13" type="ORF">O3M35_010185</name>
</gene>
<evidence type="ECO:0000256" key="10">
    <source>
        <dbReference type="PROSITE-ProRule" id="PRU01023"/>
    </source>
</evidence>
<evidence type="ECO:0000256" key="5">
    <source>
        <dbReference type="ARBA" id="ARBA00022679"/>
    </source>
</evidence>
<dbReference type="EC" id="2.1.1.203" evidence="2"/>
<comment type="subcellular location">
    <subcellularLocation>
        <location evidence="1">Nucleus</location>
    </subcellularLocation>
</comment>
<reference evidence="13 14" key="1">
    <citation type="submission" date="2022-12" db="EMBL/GenBank/DDBJ databases">
        <title>Chromosome-level genome assembly of true bugs.</title>
        <authorList>
            <person name="Ma L."/>
            <person name="Li H."/>
        </authorList>
    </citation>
    <scope>NUCLEOTIDE SEQUENCE [LARGE SCALE GENOMIC DNA]</scope>
    <source>
        <strain evidence="13">Lab_2022b</strain>
    </source>
</reference>
<keyword evidence="14" id="KW-1185">Reference proteome</keyword>
<dbReference type="Proteomes" id="UP001461498">
    <property type="component" value="Unassembled WGS sequence"/>
</dbReference>
<feature type="compositionally biased region" description="Acidic residues" evidence="11">
    <location>
        <begin position="665"/>
        <end position="690"/>
    </location>
</feature>
<evidence type="ECO:0000256" key="9">
    <source>
        <dbReference type="ARBA" id="ARBA00023242"/>
    </source>
</evidence>
<dbReference type="InterPro" id="IPR029063">
    <property type="entry name" value="SAM-dependent_MTases_sf"/>
</dbReference>
<feature type="compositionally biased region" description="Basic and acidic residues" evidence="11">
    <location>
        <begin position="13"/>
        <end position="23"/>
    </location>
</feature>
<keyword evidence="9" id="KW-0539">Nucleus</keyword>
<dbReference type="PROSITE" id="PS51686">
    <property type="entry name" value="SAM_MT_RSMB_NOP"/>
    <property type="match status" value="1"/>
</dbReference>
<dbReference type="EMBL" id="JAPXFL010000007">
    <property type="protein sequence ID" value="KAK9503672.1"/>
    <property type="molecule type" value="Genomic_DNA"/>
</dbReference>
<dbReference type="GO" id="GO:0030488">
    <property type="term" value="P:tRNA methylation"/>
    <property type="evidence" value="ECO:0007669"/>
    <property type="project" value="TreeGrafter"/>
</dbReference>
<dbReference type="InterPro" id="IPR023267">
    <property type="entry name" value="RCMT"/>
</dbReference>
<accession>A0AAW1D3F1</accession>
<evidence type="ECO:0000256" key="2">
    <source>
        <dbReference type="ARBA" id="ARBA00012629"/>
    </source>
</evidence>
<dbReference type="Pfam" id="PF01189">
    <property type="entry name" value="Methyltr_RsmB-F"/>
    <property type="match status" value="1"/>
</dbReference>
<evidence type="ECO:0000313" key="13">
    <source>
        <dbReference type="EMBL" id="KAK9503673.1"/>
    </source>
</evidence>
<evidence type="ECO:0000259" key="12">
    <source>
        <dbReference type="PROSITE" id="PS51686"/>
    </source>
</evidence>
<dbReference type="PRINTS" id="PR02011">
    <property type="entry name" value="RCMTNCL1"/>
</dbReference>
<evidence type="ECO:0000256" key="8">
    <source>
        <dbReference type="ARBA" id="ARBA00022884"/>
    </source>
</evidence>
<dbReference type="AlphaFoldDB" id="A0AAW1D3F1"/>
<sequence length="706" mass="80708">MAGTRRYKKFKKKNDANQKDDRRGYVDLPRVNEDFVKFYKAQKIIPEEKWDEFLKVMRSDLPTAFRITGNSKNEAKMLLNIVQSQYFADLLSGEENTDHSEPLCLPWYPDNLGWQIELTRKDIRRSEKYFRIHNFLMAETATGNISRQETVSMIPPLLLDIKSHHKILDMCAAPGSKTAQIIEMLHSGKAIPSGFVVANDVDNSRCYMLVHQAKRLNSPSIIITNHDASILPNFIIKNGDKEETVLKYDRILCDVPCTGDGTLRKNPDIWQKWNAANGSNLHGVQFRILKRGVELLNIGGRIVYSTCSLNPVENEAVIHRLLNEAKGSVELIDVSEEIKGLIYDKGLSTWYPASKDLTVYTNFEEVDEKWHTQLRPQMFPPKPEDADKFHLDRCLRILPHHQNTGGFFVAVLKKINLLPWESDKSNVEETEVKSLVKSPPKKKRKIQGYKEDPYVFFTSEEEVWKSIKEFYGIQNLDPSCLLTRCLIGKKKNIYFTSPSIKDIVNHNQKKIKIINTGVKVFTRCGPKSSDCVFRLVNEGLNSIEEFITLRRISVPRKDLVLLLNTFNPHNPPLLENLSEETGKAVKELSEGSCLLVYNDDKIPLVMVGWRGKHSLRAYVSTQDAVHYLRILGEDVSNHDINKFKKNETDDPIKSLEMNNSKLEDGIVDDNEETNNEVEDSNNDVNTEVEECNDKVDVNPEGTNNGS</sequence>
<keyword evidence="7" id="KW-0819">tRNA processing</keyword>
<dbReference type="GO" id="GO:0000049">
    <property type="term" value="F:tRNA binding"/>
    <property type="evidence" value="ECO:0007669"/>
    <property type="project" value="UniProtKB-KW"/>
</dbReference>
<dbReference type="Gene3D" id="3.40.50.150">
    <property type="entry name" value="Vaccinia Virus protein VP39"/>
    <property type="match status" value="1"/>
</dbReference>
<dbReference type="InterPro" id="IPR057286">
    <property type="entry name" value="PUA_NSUN2"/>
</dbReference>
<keyword evidence="4 10" id="KW-0489">Methyltransferase</keyword>
<dbReference type="PANTHER" id="PTHR22808:SF1">
    <property type="entry name" value="RNA CYTOSINE-C(5)-METHYLTRANSFERASE NSUN2-RELATED"/>
    <property type="match status" value="1"/>
</dbReference>
<feature type="binding site" evidence="10">
    <location>
        <position position="227"/>
    </location>
    <ligand>
        <name>S-adenosyl-L-methionine</name>
        <dbReference type="ChEBI" id="CHEBI:59789"/>
    </ligand>
</feature>
<dbReference type="PANTHER" id="PTHR22808">
    <property type="entry name" value="NCL1 YEAST -RELATED NOL1/NOP2/FMU SUN DOMAIN-CONTAINING"/>
    <property type="match status" value="1"/>
</dbReference>
<dbReference type="EMBL" id="JAPXFL010000007">
    <property type="protein sequence ID" value="KAK9503676.1"/>
    <property type="molecule type" value="Genomic_DNA"/>
</dbReference>
<comment type="caution">
    <text evidence="13">The sequence shown here is derived from an EMBL/GenBank/DDBJ whole genome shotgun (WGS) entry which is preliminary data.</text>
</comment>
<keyword evidence="6 10" id="KW-0949">S-adenosyl-L-methionine</keyword>
<dbReference type="SUPFAM" id="SSF53335">
    <property type="entry name" value="S-adenosyl-L-methionine-dependent methyltransferases"/>
    <property type="match status" value="1"/>
</dbReference>
<dbReference type="GO" id="GO:0005634">
    <property type="term" value="C:nucleus"/>
    <property type="evidence" value="ECO:0007669"/>
    <property type="project" value="UniProtKB-SubCell"/>
</dbReference>
<dbReference type="Pfam" id="PF25376">
    <property type="entry name" value="Pre-PUA_NSUN2"/>
    <property type="match status" value="1"/>
</dbReference>
<dbReference type="Pfam" id="PF25378">
    <property type="entry name" value="PUA_NSUN2"/>
    <property type="match status" value="1"/>
</dbReference>
<evidence type="ECO:0000256" key="4">
    <source>
        <dbReference type="ARBA" id="ARBA00022603"/>
    </source>
</evidence>
<feature type="binding site" evidence="10">
    <location>
        <position position="254"/>
    </location>
    <ligand>
        <name>S-adenosyl-L-methionine</name>
        <dbReference type="ChEBI" id="CHEBI:59789"/>
    </ligand>
</feature>
<evidence type="ECO:0000256" key="3">
    <source>
        <dbReference type="ARBA" id="ARBA00022555"/>
    </source>
</evidence>
<keyword evidence="5 10" id="KW-0808">Transferase</keyword>
<protein>
    <recommendedName>
        <fullName evidence="2">tRNA (cytosine(34)-C(5))-methyltransferase</fullName>
        <ecNumber evidence="2">2.1.1.203</ecNumber>
    </recommendedName>
</protein>
<dbReference type="GO" id="GO:0005737">
    <property type="term" value="C:cytoplasm"/>
    <property type="evidence" value="ECO:0007669"/>
    <property type="project" value="TreeGrafter"/>
</dbReference>
<dbReference type="InterPro" id="IPR049560">
    <property type="entry name" value="MeTrfase_RsmB-F_NOP2_cat"/>
</dbReference>
<evidence type="ECO:0000313" key="14">
    <source>
        <dbReference type="Proteomes" id="UP001461498"/>
    </source>
</evidence>
<keyword evidence="8 10" id="KW-0694">RNA-binding</keyword>
<feature type="binding site" evidence="10">
    <location>
        <position position="200"/>
    </location>
    <ligand>
        <name>S-adenosyl-L-methionine</name>
        <dbReference type="ChEBI" id="CHEBI:59789"/>
    </ligand>
</feature>
<evidence type="ECO:0000256" key="7">
    <source>
        <dbReference type="ARBA" id="ARBA00022694"/>
    </source>
</evidence>
<proteinExistence type="inferred from homology"/>
<name>A0AAW1D3F1_9HEMI</name>
<keyword evidence="3" id="KW-0820">tRNA-binding</keyword>
<dbReference type="EMBL" id="JAPXFL010000007">
    <property type="protein sequence ID" value="KAK9503673.1"/>
    <property type="molecule type" value="Genomic_DNA"/>
</dbReference>
<evidence type="ECO:0000256" key="6">
    <source>
        <dbReference type="ARBA" id="ARBA00022691"/>
    </source>
</evidence>
<dbReference type="InterPro" id="IPR001678">
    <property type="entry name" value="MeTrfase_RsmB-F_NOP2_dom"/>
</dbReference>
<feature type="region of interest" description="Disordered" evidence="11">
    <location>
        <begin position="650"/>
        <end position="706"/>
    </location>
</feature>
<dbReference type="PRINTS" id="PR02008">
    <property type="entry name" value="RCMTFAMILY"/>
</dbReference>
<feature type="domain" description="SAM-dependent MTase RsmB/NOP-type" evidence="12">
    <location>
        <begin position="53"/>
        <end position="415"/>
    </location>
</feature>
<feature type="region of interest" description="Disordered" evidence="11">
    <location>
        <begin position="1"/>
        <end position="23"/>
    </location>
</feature>
<feature type="active site" description="Nucleophile" evidence="10">
    <location>
        <position position="307"/>
    </location>
</feature>
<dbReference type="InterPro" id="IPR023270">
    <property type="entry name" value="RCMT_NCL1"/>
</dbReference>